<proteinExistence type="predicted"/>
<evidence type="ECO:0000313" key="2">
    <source>
        <dbReference type="Proteomes" id="UP000257109"/>
    </source>
</evidence>
<evidence type="ECO:0000313" key="1">
    <source>
        <dbReference type="EMBL" id="RDX66418.1"/>
    </source>
</evidence>
<dbReference type="PANTHER" id="PTHR34133">
    <property type="entry name" value="OS07G0633000 PROTEIN"/>
    <property type="match status" value="1"/>
</dbReference>
<keyword evidence="2" id="KW-1185">Reference proteome</keyword>
<dbReference type="OrthoDB" id="496281at2759"/>
<gene>
    <name evidence="1" type="ORF">CR513_54813</name>
</gene>
<reference evidence="1" key="1">
    <citation type="submission" date="2018-05" db="EMBL/GenBank/DDBJ databases">
        <title>Draft genome of Mucuna pruriens seed.</title>
        <authorList>
            <person name="Nnadi N.E."/>
            <person name="Vos R."/>
            <person name="Hasami M.H."/>
            <person name="Devisetty U.K."/>
            <person name="Aguiy J.C."/>
        </authorList>
    </citation>
    <scope>NUCLEOTIDE SEQUENCE [LARGE SCALE GENOMIC DNA]</scope>
    <source>
        <strain evidence="1">JCA_2017</strain>
    </source>
</reference>
<organism evidence="1 2">
    <name type="scientific">Mucuna pruriens</name>
    <name type="common">Velvet bean</name>
    <name type="synonym">Dolichos pruriens</name>
    <dbReference type="NCBI Taxonomy" id="157652"/>
    <lineage>
        <taxon>Eukaryota</taxon>
        <taxon>Viridiplantae</taxon>
        <taxon>Streptophyta</taxon>
        <taxon>Embryophyta</taxon>
        <taxon>Tracheophyta</taxon>
        <taxon>Spermatophyta</taxon>
        <taxon>Magnoliopsida</taxon>
        <taxon>eudicotyledons</taxon>
        <taxon>Gunneridae</taxon>
        <taxon>Pentapetalae</taxon>
        <taxon>rosids</taxon>
        <taxon>fabids</taxon>
        <taxon>Fabales</taxon>
        <taxon>Fabaceae</taxon>
        <taxon>Papilionoideae</taxon>
        <taxon>50 kb inversion clade</taxon>
        <taxon>NPAAA clade</taxon>
        <taxon>indigoferoid/millettioid clade</taxon>
        <taxon>Phaseoleae</taxon>
        <taxon>Mucuna</taxon>
    </lineage>
</organism>
<feature type="non-terminal residue" evidence="1">
    <location>
        <position position="1"/>
    </location>
</feature>
<protein>
    <submittedName>
        <fullName evidence="1">Uncharacterized protein</fullName>
    </submittedName>
</protein>
<accession>A0A371EK44</accession>
<dbReference type="PANTHER" id="PTHR34133:SF8">
    <property type="entry name" value="OS07G0633000 PROTEIN"/>
    <property type="match status" value="1"/>
</dbReference>
<dbReference type="Proteomes" id="UP000257109">
    <property type="component" value="Unassembled WGS sequence"/>
</dbReference>
<sequence length="95" mass="10848">MAISIIVLNPWQPCTSFVAPKKHKFRHHGGASGSRTRLECKNINRTSSFNYRSSAGVPLHELPWASFDQYIENKGRVIRSIFPEKSTSQQLNEVY</sequence>
<dbReference type="AlphaFoldDB" id="A0A371EK44"/>
<comment type="caution">
    <text evidence="1">The sequence shown here is derived from an EMBL/GenBank/DDBJ whole genome shotgun (WGS) entry which is preliminary data.</text>
</comment>
<name>A0A371EK44_MUCPR</name>
<dbReference type="EMBL" id="QJKJ01013442">
    <property type="protein sequence ID" value="RDX66418.1"/>
    <property type="molecule type" value="Genomic_DNA"/>
</dbReference>